<evidence type="ECO:0000313" key="6">
    <source>
        <dbReference type="Proteomes" id="UP000251341"/>
    </source>
</evidence>
<dbReference type="Gene3D" id="3.40.50.300">
    <property type="entry name" value="P-loop containing nucleotide triphosphate hydrolases"/>
    <property type="match status" value="1"/>
</dbReference>
<accession>A0A315EM81</accession>
<dbReference type="PANTHER" id="PTHR30258:SF1">
    <property type="entry name" value="PROTEIN TRANSPORT PROTEIN HOFB HOMOLOG"/>
    <property type="match status" value="1"/>
</dbReference>
<comment type="similarity">
    <text evidence="1">Belongs to the GSP E family.</text>
</comment>
<evidence type="ECO:0000259" key="4">
    <source>
        <dbReference type="PROSITE" id="PS00662"/>
    </source>
</evidence>
<evidence type="ECO:0000313" key="5">
    <source>
        <dbReference type="EMBL" id="PUE58996.1"/>
    </source>
</evidence>
<organism evidence="5 6">
    <name type="scientific">Limnohabitans curvus</name>
    <dbReference type="NCBI Taxonomy" id="323423"/>
    <lineage>
        <taxon>Bacteria</taxon>
        <taxon>Pseudomonadati</taxon>
        <taxon>Pseudomonadota</taxon>
        <taxon>Betaproteobacteria</taxon>
        <taxon>Burkholderiales</taxon>
        <taxon>Comamonadaceae</taxon>
        <taxon>Limnohabitans</taxon>
    </lineage>
</organism>
<evidence type="ECO:0000256" key="1">
    <source>
        <dbReference type="ARBA" id="ARBA00006611"/>
    </source>
</evidence>
<dbReference type="Pfam" id="PF00437">
    <property type="entry name" value="T2SSE"/>
    <property type="match status" value="1"/>
</dbReference>
<keyword evidence="6" id="KW-1185">Reference proteome</keyword>
<reference evidence="5 6" key="1">
    <citation type="submission" date="2017-04" db="EMBL/GenBank/DDBJ databases">
        <title>Unexpected and diverse lifestyles within the genus Limnohabitans.</title>
        <authorList>
            <person name="Kasalicky V."/>
            <person name="Mehrshad M."/>
            <person name="Andrei S.-A."/>
            <person name="Salcher M."/>
            <person name="Kratochvilova H."/>
            <person name="Simek K."/>
            <person name="Ghai R."/>
        </authorList>
    </citation>
    <scope>NUCLEOTIDE SEQUENCE [LARGE SCALE GENOMIC DNA]</scope>
    <source>
        <strain evidence="5 6">MWH-C5</strain>
    </source>
</reference>
<proteinExistence type="inferred from homology"/>
<feature type="domain" description="Bacterial type II secretion system protein E" evidence="4">
    <location>
        <begin position="220"/>
        <end position="234"/>
    </location>
</feature>
<dbReference type="Gene3D" id="3.30.450.90">
    <property type="match status" value="1"/>
</dbReference>
<dbReference type="CDD" id="cd01129">
    <property type="entry name" value="PulE-GspE-like"/>
    <property type="match status" value="1"/>
</dbReference>
<dbReference type="InterPro" id="IPR003593">
    <property type="entry name" value="AAA+_ATPase"/>
</dbReference>
<dbReference type="InterPro" id="IPR027417">
    <property type="entry name" value="P-loop_NTPase"/>
</dbReference>
<dbReference type="FunFam" id="3.40.50.300:FF:000398">
    <property type="entry name" value="Type IV pilus assembly ATPase PilB"/>
    <property type="match status" value="1"/>
</dbReference>
<protein>
    <recommendedName>
        <fullName evidence="4">Bacterial type II secretion system protein E domain-containing protein</fullName>
    </recommendedName>
</protein>
<dbReference type="GO" id="GO:0005886">
    <property type="term" value="C:plasma membrane"/>
    <property type="evidence" value="ECO:0007669"/>
    <property type="project" value="TreeGrafter"/>
</dbReference>
<dbReference type="PROSITE" id="PS00662">
    <property type="entry name" value="T2SP_E"/>
    <property type="match status" value="1"/>
</dbReference>
<dbReference type="SUPFAM" id="SSF52540">
    <property type="entry name" value="P-loop containing nucleoside triphosphate hydrolases"/>
    <property type="match status" value="1"/>
</dbReference>
<comment type="caution">
    <text evidence="5">The sequence shown here is derived from an EMBL/GenBank/DDBJ whole genome shotgun (WGS) entry which is preliminary data.</text>
</comment>
<evidence type="ECO:0000256" key="3">
    <source>
        <dbReference type="ARBA" id="ARBA00022840"/>
    </source>
</evidence>
<dbReference type="Proteomes" id="UP000251341">
    <property type="component" value="Unassembled WGS sequence"/>
</dbReference>
<dbReference type="PANTHER" id="PTHR30258">
    <property type="entry name" value="TYPE II SECRETION SYSTEM PROTEIN GSPE-RELATED"/>
    <property type="match status" value="1"/>
</dbReference>
<dbReference type="GO" id="GO:0016887">
    <property type="term" value="F:ATP hydrolysis activity"/>
    <property type="evidence" value="ECO:0007669"/>
    <property type="project" value="TreeGrafter"/>
</dbReference>
<keyword evidence="3" id="KW-0067">ATP-binding</keyword>
<keyword evidence="2" id="KW-0547">Nucleotide-binding</keyword>
<dbReference type="InterPro" id="IPR001482">
    <property type="entry name" value="T2SS/T4SS_dom"/>
</dbReference>
<sequence length="410" mass="45052">MRILMPPPHIAPSAIPEESAVQTLDLLLHRAFEQLASDIHVESGEDFFRVRFRIDGQLQIAATPVLSLRDAVVSRLKVLARMDIAEKRVPQDGRIQYPYKDQTIDLRVSSLPTLHGEKIVVRILNFSRERPGLAALGYEPDDRTKLLQALGRPHGLILMTGPTGSGKTLSLYSCLELLNRAEVNISTVEDPSEIHLPGANQVNINERAGLTFATTLRALLRQDPDVIMVGEIRDLETAEIAIQAAQTGHLVLSTLHTNDAPSTLARLRHMGIAAFNVAASVNLITAQRLIRRLCDKCKSPLDAEQTAFFFNTLTPQDSQAIPADSRAHATLYKAVGCHACDKGYKGRIGIYQVMPVSDVMQTCIIRDNDTQTLAAQAALEGVRTLRQAGWLKVLQGITTMDEVMALTNHG</sequence>
<dbReference type="GO" id="GO:0005524">
    <property type="term" value="F:ATP binding"/>
    <property type="evidence" value="ECO:0007669"/>
    <property type="project" value="UniProtKB-KW"/>
</dbReference>
<dbReference type="EMBL" id="NESP01000001">
    <property type="protein sequence ID" value="PUE58996.1"/>
    <property type="molecule type" value="Genomic_DNA"/>
</dbReference>
<gene>
    <name evidence="5" type="ORF">B9Z44_04950</name>
</gene>
<evidence type="ECO:0000256" key="2">
    <source>
        <dbReference type="ARBA" id="ARBA00022741"/>
    </source>
</evidence>
<dbReference type="AlphaFoldDB" id="A0A315EM81"/>
<dbReference type="SMART" id="SM00382">
    <property type="entry name" value="AAA"/>
    <property type="match status" value="1"/>
</dbReference>
<name>A0A315EM81_9BURK</name>